<dbReference type="RefSeq" id="WP_368642382.1">
    <property type="nucleotide sequence ID" value="NZ_CP158259.1"/>
</dbReference>
<dbReference type="SUPFAM" id="SSF47413">
    <property type="entry name" value="lambda repressor-like DNA-binding domains"/>
    <property type="match status" value="1"/>
</dbReference>
<dbReference type="EMBL" id="CP158261">
    <property type="protein sequence ID" value="XDJ66475.1"/>
    <property type="molecule type" value="Genomic_DNA"/>
</dbReference>
<dbReference type="SMART" id="SM00530">
    <property type="entry name" value="HTH_XRE"/>
    <property type="match status" value="1"/>
</dbReference>
<protein>
    <submittedName>
        <fullName evidence="5">Helix-turn-helix domain-containing protein</fullName>
    </submittedName>
</protein>
<proteinExistence type="predicted"/>
<sequence length="139" mass="15325">MPSSCQKRSGAQVAMPQPVARALHRLGQDISAARRMRRLSQEDLAQRIGTSLSTVRRMEDGYSGTALHTFLRALHMLGRLDDLSRAMSLEKDALGMELVRELLPQRVRSLSRRQRPQAGPTSGGRDGDADGDVDVLEGF</sequence>
<organism evidence="5">
    <name type="scientific">Castellaniella ginsengisoli</name>
    <dbReference type="NCBI Taxonomy" id="546114"/>
    <lineage>
        <taxon>Bacteria</taxon>
        <taxon>Pseudomonadati</taxon>
        <taxon>Pseudomonadota</taxon>
        <taxon>Betaproteobacteria</taxon>
        <taxon>Burkholderiales</taxon>
        <taxon>Alcaligenaceae</taxon>
        <taxon>Castellaniella</taxon>
    </lineage>
</organism>
<name>A0AB39EJG4_9BURK</name>
<dbReference type="EMBL" id="CP158268">
    <property type="protein sequence ID" value="XDJ85999.1"/>
    <property type="molecule type" value="Genomic_DNA"/>
</dbReference>
<feature type="region of interest" description="Disordered" evidence="1">
    <location>
        <begin position="107"/>
        <end position="139"/>
    </location>
</feature>
<evidence type="ECO:0000313" key="5">
    <source>
        <dbReference type="EMBL" id="XDJ66475.1"/>
    </source>
</evidence>
<evidence type="ECO:0000313" key="6">
    <source>
        <dbReference type="EMBL" id="XDJ85999.1"/>
    </source>
</evidence>
<dbReference type="InterPro" id="IPR001387">
    <property type="entry name" value="Cro/C1-type_HTH"/>
</dbReference>
<dbReference type="EMBL" id="CP158260">
    <property type="protein sequence ID" value="XDJ63347.1"/>
    <property type="molecule type" value="Genomic_DNA"/>
</dbReference>
<dbReference type="EMBL" id="CP158259">
    <property type="protein sequence ID" value="XDJ62033.1"/>
    <property type="molecule type" value="Genomic_DNA"/>
</dbReference>
<dbReference type="Gene3D" id="1.10.260.40">
    <property type="entry name" value="lambda repressor-like DNA-binding domains"/>
    <property type="match status" value="1"/>
</dbReference>
<dbReference type="AlphaFoldDB" id="A0AB39EJG4"/>
<accession>A0AB39EJG4</accession>
<reference evidence="5" key="1">
    <citation type="submission" date="2024-05" db="EMBL/GenBank/DDBJ databases">
        <authorList>
            <person name="Luo Y.-C."/>
            <person name="Nicholds J."/>
            <person name="Mortimer T."/>
            <person name="Maboni G."/>
        </authorList>
    </citation>
    <scope>NUCLEOTIDE SEQUENCE</scope>
    <source>
        <strain evidence="6">140124</strain>
        <strain evidence="5">145849</strain>
        <strain evidence="4">145850</strain>
        <strain evidence="3">145852</strain>
    </source>
</reference>
<dbReference type="Pfam" id="PF01381">
    <property type="entry name" value="HTH_3"/>
    <property type="match status" value="1"/>
</dbReference>
<feature type="compositionally biased region" description="Acidic residues" evidence="1">
    <location>
        <begin position="129"/>
        <end position="139"/>
    </location>
</feature>
<dbReference type="CDD" id="cd00093">
    <property type="entry name" value="HTH_XRE"/>
    <property type="match status" value="1"/>
</dbReference>
<evidence type="ECO:0000256" key="1">
    <source>
        <dbReference type="SAM" id="MobiDB-lite"/>
    </source>
</evidence>
<gene>
    <name evidence="5" type="ORF">ABRY91_13960</name>
    <name evidence="3" type="ORF">ABRY92_05390</name>
    <name evidence="4" type="ORF">ABRZ03_11595</name>
    <name evidence="6" type="ORF">ABRZ08_03935</name>
</gene>
<evidence type="ECO:0000313" key="4">
    <source>
        <dbReference type="EMBL" id="XDJ63347.1"/>
    </source>
</evidence>
<dbReference type="PROSITE" id="PS50943">
    <property type="entry name" value="HTH_CROC1"/>
    <property type="match status" value="1"/>
</dbReference>
<dbReference type="InterPro" id="IPR010982">
    <property type="entry name" value="Lambda_DNA-bd_dom_sf"/>
</dbReference>
<evidence type="ECO:0000313" key="3">
    <source>
        <dbReference type="EMBL" id="XDJ62033.1"/>
    </source>
</evidence>
<feature type="domain" description="HTH cro/C1-type" evidence="2">
    <location>
        <begin position="30"/>
        <end position="83"/>
    </location>
</feature>
<dbReference type="GO" id="GO:0003677">
    <property type="term" value="F:DNA binding"/>
    <property type="evidence" value="ECO:0007669"/>
    <property type="project" value="InterPro"/>
</dbReference>
<evidence type="ECO:0000259" key="2">
    <source>
        <dbReference type="PROSITE" id="PS50943"/>
    </source>
</evidence>